<dbReference type="AlphaFoldDB" id="A0AB39YA15"/>
<reference evidence="2" key="1">
    <citation type="submission" date="2024-08" db="EMBL/GenBank/DDBJ databases">
        <authorList>
            <person name="Yu S.T."/>
        </authorList>
    </citation>
    <scope>NUCLEOTIDE SEQUENCE</scope>
    <source>
        <strain evidence="2">R33</strain>
    </source>
</reference>
<evidence type="ECO:0000256" key="1">
    <source>
        <dbReference type="SAM" id="SignalP"/>
    </source>
</evidence>
<sequence length="90" mass="9191">MKMKKRALGVLAATFAAAALPIMAASPASADQGACQFSLIDAGYRVGPKAEAACRTGSDSGNPARWIQCYWGLTAIGVTEVEAARACNAA</sequence>
<keyword evidence="1" id="KW-0732">Signal</keyword>
<protein>
    <submittedName>
        <fullName evidence="2">Uncharacterized protein</fullName>
    </submittedName>
</protein>
<accession>A0AB39YA15</accession>
<organism evidence="2">
    <name type="scientific">Streptomyces sp. R33</name>
    <dbReference type="NCBI Taxonomy" id="3238629"/>
    <lineage>
        <taxon>Bacteria</taxon>
        <taxon>Bacillati</taxon>
        <taxon>Actinomycetota</taxon>
        <taxon>Actinomycetes</taxon>
        <taxon>Kitasatosporales</taxon>
        <taxon>Streptomycetaceae</taxon>
        <taxon>Streptomyces</taxon>
    </lineage>
</organism>
<dbReference type="RefSeq" id="WP_369778759.1">
    <property type="nucleotide sequence ID" value="NZ_CP165727.1"/>
</dbReference>
<name>A0AB39YA15_9ACTN</name>
<proteinExistence type="predicted"/>
<gene>
    <name evidence="2" type="ORF">AB5J51_25975</name>
</gene>
<dbReference type="EMBL" id="CP165727">
    <property type="protein sequence ID" value="XDV66128.1"/>
    <property type="molecule type" value="Genomic_DNA"/>
</dbReference>
<feature type="chain" id="PRO_5044267468" evidence="1">
    <location>
        <begin position="31"/>
        <end position="90"/>
    </location>
</feature>
<evidence type="ECO:0000313" key="2">
    <source>
        <dbReference type="EMBL" id="XDV66128.1"/>
    </source>
</evidence>
<feature type="signal peptide" evidence="1">
    <location>
        <begin position="1"/>
        <end position="30"/>
    </location>
</feature>